<dbReference type="GO" id="GO:0020037">
    <property type="term" value="F:heme binding"/>
    <property type="evidence" value="ECO:0007669"/>
    <property type="project" value="InterPro"/>
</dbReference>
<comment type="PTM">
    <text evidence="8">Binds 2 heme groups per subunit.</text>
</comment>
<dbReference type="SUPFAM" id="SSF46626">
    <property type="entry name" value="Cytochrome c"/>
    <property type="match status" value="2"/>
</dbReference>
<keyword evidence="5" id="KW-0574">Periplasm</keyword>
<evidence type="ECO:0000256" key="5">
    <source>
        <dbReference type="ARBA" id="ARBA00022764"/>
    </source>
</evidence>
<dbReference type="PIRSF" id="PIRSF000294">
    <property type="entry name" value="Cytochrome-c_peroxidase"/>
    <property type="match status" value="1"/>
</dbReference>
<dbReference type="RefSeq" id="WP_234657738.1">
    <property type="nucleotide sequence ID" value="NZ_CP094997.1"/>
</dbReference>
<keyword evidence="12" id="KW-1185">Reference proteome</keyword>
<keyword evidence="6" id="KW-0560">Oxidoreductase</keyword>
<dbReference type="InterPro" id="IPR026259">
    <property type="entry name" value="MauG/Cytc_peroxidase"/>
</dbReference>
<feature type="domain" description="Cytochrome c" evidence="10">
    <location>
        <begin position="180"/>
        <end position="307"/>
    </location>
</feature>
<evidence type="ECO:0000256" key="6">
    <source>
        <dbReference type="ARBA" id="ARBA00023002"/>
    </source>
</evidence>
<evidence type="ECO:0000256" key="7">
    <source>
        <dbReference type="ARBA" id="ARBA00023004"/>
    </source>
</evidence>
<evidence type="ECO:0000256" key="4">
    <source>
        <dbReference type="ARBA" id="ARBA00022729"/>
    </source>
</evidence>
<comment type="caution">
    <text evidence="11">The sequence shown here is derived from an EMBL/GenBank/DDBJ whole genome shotgun (WGS) entry which is preliminary data.</text>
</comment>
<keyword evidence="2 8" id="KW-0349">Heme</keyword>
<comment type="cofactor">
    <cofactor evidence="8">
        <name>heme</name>
        <dbReference type="ChEBI" id="CHEBI:30413"/>
    </cofactor>
    <text evidence="8">Binds 2 heme groups.</text>
</comment>
<dbReference type="GO" id="GO:0042597">
    <property type="term" value="C:periplasmic space"/>
    <property type="evidence" value="ECO:0007669"/>
    <property type="project" value="UniProtKB-SubCell"/>
</dbReference>
<keyword evidence="4" id="KW-0732">Signal</keyword>
<sequence>MKAKIVILICALPLVFIRSIMHEPEPTTSLELGKRLFFDPILSGNRSISCGSCHKENLAFADSLAVSPGVNGRLGTRNTPSAMNMRFQESFFWDGRATSLEQQVLIPIENPVEMDLPVDSAIARLNSDAFYRQSFLRIFKELPSKSSLAKALSDFERSLETNDSPFDDWRINDNEDAVSASAKRGFKLFNTKAKCIQCHFGPDFNNVEFRNIGLFDGKMHIDSGRSAITHQASDLGKFKIGSLRNISVTAPYMHNGMFKTLKEVINYYDNPEAILPNSMNRDSLLTGSLQLTEVEKQDIENFLISLTDRRFSK</sequence>
<dbReference type="Gene3D" id="1.10.760.10">
    <property type="entry name" value="Cytochrome c-like domain"/>
    <property type="match status" value="2"/>
</dbReference>
<dbReference type="PANTHER" id="PTHR30600">
    <property type="entry name" value="CYTOCHROME C PEROXIDASE-RELATED"/>
    <property type="match status" value="1"/>
</dbReference>
<proteinExistence type="predicted"/>
<feature type="binding site" description="covalent" evidence="8">
    <location>
        <position position="50"/>
    </location>
    <ligand>
        <name>heme c</name>
        <dbReference type="ChEBI" id="CHEBI:61717"/>
        <label>1</label>
    </ligand>
</feature>
<dbReference type="InterPro" id="IPR036909">
    <property type="entry name" value="Cyt_c-like_dom_sf"/>
</dbReference>
<dbReference type="InterPro" id="IPR004852">
    <property type="entry name" value="Di-haem_cyt_c_peroxidsae"/>
</dbReference>
<reference evidence="11" key="1">
    <citation type="submission" date="2021-12" db="EMBL/GenBank/DDBJ databases">
        <title>Novel species in genus Dyadobacter.</title>
        <authorList>
            <person name="Ma C."/>
        </authorList>
    </citation>
    <scope>NUCLEOTIDE SEQUENCE</scope>
    <source>
        <strain evidence="11">LJ419</strain>
    </source>
</reference>
<feature type="binding site" description="covalent" evidence="8">
    <location>
        <position position="53"/>
    </location>
    <ligand>
        <name>heme c</name>
        <dbReference type="ChEBI" id="CHEBI:61717"/>
        <label>1</label>
    </ligand>
</feature>
<comment type="subcellular location">
    <subcellularLocation>
        <location evidence="1">Periplasm</location>
    </subcellularLocation>
</comment>
<keyword evidence="7 9" id="KW-0408">Iron</keyword>
<dbReference type="Pfam" id="PF03150">
    <property type="entry name" value="CCP_MauG"/>
    <property type="match status" value="1"/>
</dbReference>
<feature type="domain" description="Cytochrome c" evidence="10">
    <location>
        <begin position="28"/>
        <end position="129"/>
    </location>
</feature>
<evidence type="ECO:0000256" key="3">
    <source>
        <dbReference type="ARBA" id="ARBA00022723"/>
    </source>
</evidence>
<gene>
    <name evidence="11" type="ORF">LXM26_24875</name>
</gene>
<evidence type="ECO:0000259" key="10">
    <source>
        <dbReference type="PROSITE" id="PS51007"/>
    </source>
</evidence>
<accession>A0A9X1PRH1</accession>
<evidence type="ECO:0000256" key="8">
    <source>
        <dbReference type="PIRSR" id="PIRSR000294-1"/>
    </source>
</evidence>
<feature type="binding site" description="axial binding residue" evidence="9">
    <location>
        <position position="199"/>
    </location>
    <ligand>
        <name>heme c</name>
        <dbReference type="ChEBI" id="CHEBI:61717"/>
        <label>2</label>
    </ligand>
    <ligandPart>
        <name>Fe</name>
        <dbReference type="ChEBI" id="CHEBI:18248"/>
    </ligandPart>
</feature>
<feature type="binding site" description="axial binding residue" evidence="9">
    <location>
        <position position="54"/>
    </location>
    <ligand>
        <name>heme c</name>
        <dbReference type="ChEBI" id="CHEBI:61717"/>
        <label>1</label>
    </ligand>
    <ligandPart>
        <name>Fe</name>
        <dbReference type="ChEBI" id="CHEBI:18248"/>
    </ligandPart>
</feature>
<name>A0A9X1PRH1_9BACT</name>
<evidence type="ECO:0000313" key="12">
    <source>
        <dbReference type="Proteomes" id="UP001139000"/>
    </source>
</evidence>
<organism evidence="11 12">
    <name type="scientific">Dyadobacter chenwenxiniae</name>
    <dbReference type="NCBI Taxonomy" id="2906456"/>
    <lineage>
        <taxon>Bacteria</taxon>
        <taxon>Pseudomonadati</taxon>
        <taxon>Bacteroidota</taxon>
        <taxon>Cytophagia</taxon>
        <taxon>Cytophagales</taxon>
        <taxon>Spirosomataceae</taxon>
        <taxon>Dyadobacter</taxon>
    </lineage>
</organism>
<dbReference type="GO" id="GO:0046872">
    <property type="term" value="F:metal ion binding"/>
    <property type="evidence" value="ECO:0007669"/>
    <property type="project" value="UniProtKB-KW"/>
</dbReference>
<dbReference type="GO" id="GO:0004130">
    <property type="term" value="F:cytochrome-c peroxidase activity"/>
    <property type="evidence" value="ECO:0007669"/>
    <property type="project" value="TreeGrafter"/>
</dbReference>
<protein>
    <submittedName>
        <fullName evidence="11">Cytochrome-c peroxidase</fullName>
    </submittedName>
</protein>
<dbReference type="InterPro" id="IPR009056">
    <property type="entry name" value="Cyt_c-like_dom"/>
</dbReference>
<evidence type="ECO:0000256" key="2">
    <source>
        <dbReference type="ARBA" id="ARBA00022617"/>
    </source>
</evidence>
<dbReference type="PROSITE" id="PS51007">
    <property type="entry name" value="CYTC"/>
    <property type="match status" value="2"/>
</dbReference>
<dbReference type="EMBL" id="JAJTTC010000008">
    <property type="protein sequence ID" value="MCF0064769.1"/>
    <property type="molecule type" value="Genomic_DNA"/>
</dbReference>
<dbReference type="AlphaFoldDB" id="A0A9X1PRH1"/>
<dbReference type="GO" id="GO:0009055">
    <property type="term" value="F:electron transfer activity"/>
    <property type="evidence" value="ECO:0007669"/>
    <property type="project" value="InterPro"/>
</dbReference>
<dbReference type="Proteomes" id="UP001139000">
    <property type="component" value="Unassembled WGS sequence"/>
</dbReference>
<feature type="binding site" description="covalent" evidence="8">
    <location>
        <position position="195"/>
    </location>
    <ligand>
        <name>heme c</name>
        <dbReference type="ChEBI" id="CHEBI:61717"/>
        <label>2</label>
    </ligand>
</feature>
<evidence type="ECO:0000256" key="1">
    <source>
        <dbReference type="ARBA" id="ARBA00004418"/>
    </source>
</evidence>
<keyword evidence="3 9" id="KW-0479">Metal-binding</keyword>
<keyword evidence="11" id="KW-0575">Peroxidase</keyword>
<dbReference type="InterPro" id="IPR051395">
    <property type="entry name" value="Cytochrome_c_Peroxidase/MauG"/>
</dbReference>
<evidence type="ECO:0000313" key="11">
    <source>
        <dbReference type="EMBL" id="MCF0064769.1"/>
    </source>
</evidence>
<feature type="binding site" description="covalent" evidence="8">
    <location>
        <position position="198"/>
    </location>
    <ligand>
        <name>heme c</name>
        <dbReference type="ChEBI" id="CHEBI:61717"/>
        <label>2</label>
    </ligand>
</feature>
<evidence type="ECO:0000256" key="9">
    <source>
        <dbReference type="PIRSR" id="PIRSR000294-2"/>
    </source>
</evidence>